<dbReference type="Gene3D" id="3.90.810.10">
    <property type="entry name" value="CRIB domain"/>
    <property type="match status" value="1"/>
</dbReference>
<dbReference type="InterPro" id="IPR036936">
    <property type="entry name" value="CRIB_dom_sf"/>
</dbReference>
<feature type="compositionally biased region" description="Basic and acidic residues" evidence="1">
    <location>
        <begin position="133"/>
        <end position="143"/>
    </location>
</feature>
<dbReference type="PROSITE" id="PS50108">
    <property type="entry name" value="CRIB"/>
    <property type="match status" value="1"/>
</dbReference>
<evidence type="ECO:0000256" key="1">
    <source>
        <dbReference type="SAM" id="MobiDB-lite"/>
    </source>
</evidence>
<dbReference type="AlphaFoldDB" id="A0AAV0CUA0"/>
<protein>
    <recommendedName>
        <fullName evidence="2">CRIB domain-containing protein</fullName>
    </recommendedName>
</protein>
<gene>
    <name evidence="4" type="ORF">CEPIT_LOCUS30948</name>
    <name evidence="3" type="ORF">CEPIT_LOCUS7730</name>
</gene>
<organism evidence="3 5">
    <name type="scientific">Cuscuta epithymum</name>
    <dbReference type="NCBI Taxonomy" id="186058"/>
    <lineage>
        <taxon>Eukaryota</taxon>
        <taxon>Viridiplantae</taxon>
        <taxon>Streptophyta</taxon>
        <taxon>Embryophyta</taxon>
        <taxon>Tracheophyta</taxon>
        <taxon>Spermatophyta</taxon>
        <taxon>Magnoliopsida</taxon>
        <taxon>eudicotyledons</taxon>
        <taxon>Gunneridae</taxon>
        <taxon>Pentapetalae</taxon>
        <taxon>asterids</taxon>
        <taxon>lamiids</taxon>
        <taxon>Solanales</taxon>
        <taxon>Convolvulaceae</taxon>
        <taxon>Cuscuteae</taxon>
        <taxon>Cuscuta</taxon>
        <taxon>Cuscuta subgen. Cuscuta</taxon>
    </lineage>
</organism>
<reference evidence="3" key="1">
    <citation type="submission" date="2022-07" db="EMBL/GenBank/DDBJ databases">
        <authorList>
            <person name="Macas J."/>
            <person name="Novak P."/>
            <person name="Neumann P."/>
        </authorList>
    </citation>
    <scope>NUCLEOTIDE SEQUENCE</scope>
</reference>
<feature type="domain" description="CRIB" evidence="2">
    <location>
        <begin position="26"/>
        <end position="39"/>
    </location>
</feature>
<dbReference type="SMART" id="SM00285">
    <property type="entry name" value="PBD"/>
    <property type="match status" value="1"/>
</dbReference>
<dbReference type="CDD" id="cd00132">
    <property type="entry name" value="CRIB"/>
    <property type="match status" value="1"/>
</dbReference>
<dbReference type="PANTHER" id="PTHR46325:SF20">
    <property type="entry name" value="CRIB DOMAIN-CONTAINING PROTEIN RIC10"/>
    <property type="match status" value="1"/>
</dbReference>
<keyword evidence="5" id="KW-1185">Reference proteome</keyword>
<feature type="region of interest" description="Disordered" evidence="1">
    <location>
        <begin position="81"/>
        <end position="149"/>
    </location>
</feature>
<evidence type="ECO:0000259" key="2">
    <source>
        <dbReference type="PROSITE" id="PS50108"/>
    </source>
</evidence>
<comment type="caution">
    <text evidence="3">The sequence shown here is derived from an EMBL/GenBank/DDBJ whole genome shotgun (WGS) entry which is preliminary data.</text>
</comment>
<proteinExistence type="predicted"/>
<dbReference type="Pfam" id="PF00786">
    <property type="entry name" value="PBD"/>
    <property type="match status" value="1"/>
</dbReference>
<feature type="compositionally biased region" description="Low complexity" evidence="1">
    <location>
        <begin position="116"/>
        <end position="125"/>
    </location>
</feature>
<name>A0AAV0CUA0_9ASTE</name>
<dbReference type="PANTHER" id="PTHR46325">
    <property type="entry name" value="CRIB DOMAIN-CONTAINING PROTEIN RIC8"/>
    <property type="match status" value="1"/>
</dbReference>
<feature type="compositionally biased region" description="Polar residues" evidence="1">
    <location>
        <begin position="81"/>
        <end position="100"/>
    </location>
</feature>
<accession>A0AAV0CUA0</accession>
<sequence length="149" mass="16527">MKGSFKAGFKYISNIFVKDREIEIEIGGPTDVKHVAHIGWDGQAGIAPTWMNEFKAGPDFISPKMGNSAHGLSPWSSQDIEESMTLQSGSDICNEMTQSREVPCGVKKQKRKKLKSSTSSTSRSTRSTRTKMKLPEDDPKPMKIEVATY</sequence>
<dbReference type="Proteomes" id="UP001152523">
    <property type="component" value="Unassembled WGS sequence"/>
</dbReference>
<evidence type="ECO:0000313" key="5">
    <source>
        <dbReference type="Proteomes" id="UP001152523"/>
    </source>
</evidence>
<dbReference type="InterPro" id="IPR000095">
    <property type="entry name" value="CRIB_dom"/>
</dbReference>
<dbReference type="EMBL" id="CAMAPF010000963">
    <property type="protein sequence ID" value="CAH9130841.1"/>
    <property type="molecule type" value="Genomic_DNA"/>
</dbReference>
<evidence type="ECO:0000313" key="4">
    <source>
        <dbReference type="EMBL" id="CAH9130841.1"/>
    </source>
</evidence>
<evidence type="ECO:0000313" key="3">
    <source>
        <dbReference type="EMBL" id="CAH9081535.1"/>
    </source>
</evidence>
<dbReference type="EMBL" id="CAMAPF010000036">
    <property type="protein sequence ID" value="CAH9081535.1"/>
    <property type="molecule type" value="Genomic_DNA"/>
</dbReference>